<evidence type="ECO:0000256" key="1">
    <source>
        <dbReference type="ARBA" id="ARBA00004651"/>
    </source>
</evidence>
<keyword evidence="3" id="KW-0813">Transport</keyword>
<evidence type="ECO:0000256" key="2">
    <source>
        <dbReference type="ARBA" id="ARBA00009765"/>
    </source>
</evidence>
<dbReference type="PANTHER" id="PTHR46494:SF1">
    <property type="entry name" value="CORA FAMILY METAL ION TRANSPORTER (EUROFUNG)"/>
    <property type="match status" value="1"/>
</dbReference>
<feature type="transmembrane region" description="Helical" evidence="8">
    <location>
        <begin position="195"/>
        <end position="214"/>
    </location>
</feature>
<proteinExistence type="inferred from homology"/>
<accession>A0A0G1YPF9</accession>
<dbReference type="GO" id="GO:0000287">
    <property type="term" value="F:magnesium ion binding"/>
    <property type="evidence" value="ECO:0007669"/>
    <property type="project" value="TreeGrafter"/>
</dbReference>
<dbReference type="GO" id="GO:0005886">
    <property type="term" value="C:plasma membrane"/>
    <property type="evidence" value="ECO:0007669"/>
    <property type="project" value="UniProtKB-SubCell"/>
</dbReference>
<evidence type="ECO:0000313" key="9">
    <source>
        <dbReference type="EMBL" id="KKW08249.1"/>
    </source>
</evidence>
<dbReference type="Proteomes" id="UP000033965">
    <property type="component" value="Unassembled WGS sequence"/>
</dbReference>
<dbReference type="Pfam" id="PF01544">
    <property type="entry name" value="CorA"/>
    <property type="match status" value="1"/>
</dbReference>
<organism evidence="9 10">
    <name type="scientific">Candidatus Kaiserbacteria bacterium GW2011_GWA2_49_19</name>
    <dbReference type="NCBI Taxonomy" id="1618669"/>
    <lineage>
        <taxon>Bacteria</taxon>
        <taxon>Candidatus Kaiseribacteriota</taxon>
    </lineage>
</organism>
<evidence type="ECO:0000256" key="3">
    <source>
        <dbReference type="ARBA" id="ARBA00022448"/>
    </source>
</evidence>
<keyword evidence="6 8" id="KW-1133">Transmembrane helix</keyword>
<keyword evidence="5 8" id="KW-0812">Transmembrane</keyword>
<dbReference type="InterPro" id="IPR045863">
    <property type="entry name" value="CorA_TM1_TM2"/>
</dbReference>
<dbReference type="AlphaFoldDB" id="A0A0G1YPF9"/>
<feature type="transmembrane region" description="Helical" evidence="8">
    <location>
        <begin position="226"/>
        <end position="244"/>
    </location>
</feature>
<dbReference type="InterPro" id="IPR045861">
    <property type="entry name" value="CorA_cytoplasmic_dom"/>
</dbReference>
<comment type="subcellular location">
    <subcellularLocation>
        <location evidence="1">Cell membrane</location>
        <topology evidence="1">Multi-pass membrane protein</topology>
    </subcellularLocation>
</comment>
<dbReference type="InterPro" id="IPR002523">
    <property type="entry name" value="MgTranspt_CorA/ZnTranspt_ZntB"/>
</dbReference>
<dbReference type="PATRIC" id="fig|1618669.3.peg.432"/>
<dbReference type="Gene3D" id="1.20.58.340">
    <property type="entry name" value="Magnesium transport protein CorA, transmembrane region"/>
    <property type="match status" value="2"/>
</dbReference>
<evidence type="ECO:0000256" key="8">
    <source>
        <dbReference type="SAM" id="Phobius"/>
    </source>
</evidence>
<name>A0A0G1YPF9_9BACT</name>
<dbReference type="GO" id="GO:0015095">
    <property type="term" value="F:magnesium ion transmembrane transporter activity"/>
    <property type="evidence" value="ECO:0007669"/>
    <property type="project" value="TreeGrafter"/>
</dbReference>
<keyword evidence="4" id="KW-1003">Cell membrane</keyword>
<evidence type="ECO:0000256" key="4">
    <source>
        <dbReference type="ARBA" id="ARBA00022475"/>
    </source>
</evidence>
<gene>
    <name evidence="9" type="ORF">UY44_C0013G0002</name>
</gene>
<evidence type="ECO:0000256" key="7">
    <source>
        <dbReference type="ARBA" id="ARBA00023136"/>
    </source>
</evidence>
<keyword evidence="7 8" id="KW-0472">Membrane</keyword>
<evidence type="ECO:0000256" key="6">
    <source>
        <dbReference type="ARBA" id="ARBA00022989"/>
    </source>
</evidence>
<protein>
    <submittedName>
        <fullName evidence="9">Mg2 transporter protein CorA family protein</fullName>
    </submittedName>
</protein>
<dbReference type="GO" id="GO:0015087">
    <property type="term" value="F:cobalt ion transmembrane transporter activity"/>
    <property type="evidence" value="ECO:0007669"/>
    <property type="project" value="TreeGrafter"/>
</dbReference>
<dbReference type="PANTHER" id="PTHR46494">
    <property type="entry name" value="CORA FAMILY METAL ION TRANSPORTER (EUROFUNG)"/>
    <property type="match status" value="1"/>
</dbReference>
<dbReference type="GO" id="GO:0050897">
    <property type="term" value="F:cobalt ion binding"/>
    <property type="evidence" value="ECO:0007669"/>
    <property type="project" value="TreeGrafter"/>
</dbReference>
<reference evidence="9 10" key="1">
    <citation type="journal article" date="2015" name="Nature">
        <title>rRNA introns, odd ribosomes, and small enigmatic genomes across a large radiation of phyla.</title>
        <authorList>
            <person name="Brown C.T."/>
            <person name="Hug L.A."/>
            <person name="Thomas B.C."/>
            <person name="Sharon I."/>
            <person name="Castelle C.J."/>
            <person name="Singh A."/>
            <person name="Wilkins M.J."/>
            <person name="Williams K.H."/>
            <person name="Banfield J.F."/>
        </authorList>
    </citation>
    <scope>NUCLEOTIDE SEQUENCE [LARGE SCALE GENOMIC DNA]</scope>
</reference>
<comment type="caution">
    <text evidence="9">The sequence shown here is derived from an EMBL/GenBank/DDBJ whole genome shotgun (WGS) entry which is preliminary data.</text>
</comment>
<dbReference type="SUPFAM" id="SSF144083">
    <property type="entry name" value="Magnesium transport protein CorA, transmembrane region"/>
    <property type="match status" value="1"/>
</dbReference>
<evidence type="ECO:0000313" key="10">
    <source>
        <dbReference type="Proteomes" id="UP000033965"/>
    </source>
</evidence>
<dbReference type="SUPFAM" id="SSF143865">
    <property type="entry name" value="CorA soluble domain-like"/>
    <property type="match status" value="1"/>
</dbReference>
<evidence type="ECO:0000256" key="5">
    <source>
        <dbReference type="ARBA" id="ARBA00022692"/>
    </source>
</evidence>
<sequence>MLRARQRKSWKSWLGVFIFRQLIWRRARPLFNARKLSGAPESLQSFFAACAGEETKRELYFTGTAAHILFELLDAMLEAVFPILLHVNEDISAVDKKLFARSAERHSAEEILRLKTNVVTFRRAMQGHRTVLERLVMYGDSSLNLYSYQSYINTLREAVGEIWHMLDSQKESINALHETNESILSSRMNEVMKTLTIISVITFPLTLLATLFSIRANSTPFVDNRFGFWIILWLIVLLAALMLLDGYKPMKYSFPKPYPEVII</sequence>
<comment type="similarity">
    <text evidence="2">Belongs to the CorA metal ion transporter (MIT) (TC 1.A.35) family.</text>
</comment>
<dbReference type="EMBL" id="LCPZ01000013">
    <property type="protein sequence ID" value="KKW08249.1"/>
    <property type="molecule type" value="Genomic_DNA"/>
</dbReference>